<proteinExistence type="predicted"/>
<dbReference type="VEuPathDB" id="FungiDB:TSTA_040050"/>
<accession>B8M468</accession>
<evidence type="ECO:0000313" key="3">
    <source>
        <dbReference type="Proteomes" id="UP000001745"/>
    </source>
</evidence>
<protein>
    <submittedName>
        <fullName evidence="2">Uncharacterized protein</fullName>
    </submittedName>
</protein>
<feature type="region of interest" description="Disordered" evidence="1">
    <location>
        <begin position="24"/>
        <end position="44"/>
    </location>
</feature>
<evidence type="ECO:0000256" key="1">
    <source>
        <dbReference type="SAM" id="MobiDB-lite"/>
    </source>
</evidence>
<keyword evidence="3" id="KW-1185">Reference proteome</keyword>
<dbReference type="InParanoid" id="B8M468"/>
<evidence type="ECO:0000313" key="2">
    <source>
        <dbReference type="EMBL" id="EED20811.1"/>
    </source>
</evidence>
<dbReference type="GeneID" id="8109764"/>
<reference evidence="3" key="1">
    <citation type="journal article" date="2015" name="Genome Announc.">
        <title>Genome sequence of the AIDS-associated pathogen Penicillium marneffei (ATCC18224) and its near taxonomic relative Talaromyces stipitatus (ATCC10500).</title>
        <authorList>
            <person name="Nierman W.C."/>
            <person name="Fedorova-Abrams N.D."/>
            <person name="Andrianopoulos A."/>
        </authorList>
    </citation>
    <scope>NUCLEOTIDE SEQUENCE [LARGE SCALE GENOMIC DNA]</scope>
    <source>
        <strain evidence="3">ATCC 10500 / CBS 375.48 / QM 6759 / NRRL 1006</strain>
    </source>
</reference>
<sequence>MCIVRLTAEAPLKAVENADLSQPLSQGQAELQDQASDATQTTSAPVLEDFTLRDIATLSSASGSPTVSPGQTQQNLPIIIAQHLESQGSSSPIESIESQDILEDFILATLYLSENFSNSLQNEIARVPSPLPQPVVIPDLPRFLDLLQGSPDWAASHD</sequence>
<dbReference type="EMBL" id="EQ962654">
    <property type="protein sequence ID" value="EED20811.1"/>
    <property type="molecule type" value="Genomic_DNA"/>
</dbReference>
<dbReference type="HOGENOM" id="CLU_1670565_0_0_1"/>
<dbReference type="PhylomeDB" id="B8M468"/>
<dbReference type="Proteomes" id="UP000001745">
    <property type="component" value="Unassembled WGS sequence"/>
</dbReference>
<dbReference type="AlphaFoldDB" id="B8M468"/>
<name>B8M468_TALSN</name>
<gene>
    <name evidence="2" type="ORF">TSTA_040050</name>
</gene>
<dbReference type="RefSeq" id="XP_002481245.1">
    <property type="nucleotide sequence ID" value="XM_002481200.1"/>
</dbReference>
<organism evidence="2 3">
    <name type="scientific">Talaromyces stipitatus (strain ATCC 10500 / CBS 375.48 / QM 6759 / NRRL 1006)</name>
    <name type="common">Penicillium stipitatum</name>
    <dbReference type="NCBI Taxonomy" id="441959"/>
    <lineage>
        <taxon>Eukaryota</taxon>
        <taxon>Fungi</taxon>
        <taxon>Dikarya</taxon>
        <taxon>Ascomycota</taxon>
        <taxon>Pezizomycotina</taxon>
        <taxon>Eurotiomycetes</taxon>
        <taxon>Eurotiomycetidae</taxon>
        <taxon>Eurotiales</taxon>
        <taxon>Trichocomaceae</taxon>
        <taxon>Talaromyces</taxon>
        <taxon>Talaromyces sect. Talaromyces</taxon>
    </lineage>
</organism>